<dbReference type="eggNOG" id="COG3832">
    <property type="taxonomic scope" value="Bacteria"/>
</dbReference>
<dbReference type="STRING" id="246196.MSMEG_3417"/>
<dbReference type="GeneID" id="93458183"/>
<keyword evidence="2" id="KW-1185">Reference proteome</keyword>
<reference evidence="1 2" key="1">
    <citation type="submission" date="2006-10" db="EMBL/GenBank/DDBJ databases">
        <authorList>
            <person name="Fleischmann R.D."/>
            <person name="Dodson R.J."/>
            <person name="Haft D.H."/>
            <person name="Merkel J.S."/>
            <person name="Nelson W.C."/>
            <person name="Fraser C.M."/>
        </authorList>
    </citation>
    <scope>NUCLEOTIDE SEQUENCE [LARGE SCALE GENOMIC DNA]</scope>
    <source>
        <strain evidence="2">ATCC 700084 / mc(2)155</strain>
    </source>
</reference>
<evidence type="ECO:0008006" key="3">
    <source>
        <dbReference type="Google" id="ProtNLM"/>
    </source>
</evidence>
<dbReference type="KEGG" id="msb:LJ00_17005"/>
<dbReference type="Gene3D" id="3.30.530.20">
    <property type="match status" value="1"/>
</dbReference>
<dbReference type="CDD" id="cd07825">
    <property type="entry name" value="SRPBCC_7"/>
    <property type="match status" value="1"/>
</dbReference>
<organism evidence="1 2">
    <name type="scientific">Mycolicibacterium smegmatis (strain ATCC 700084 / mc(2)155)</name>
    <name type="common">Mycobacterium smegmatis</name>
    <dbReference type="NCBI Taxonomy" id="246196"/>
    <lineage>
        <taxon>Bacteria</taxon>
        <taxon>Bacillati</taxon>
        <taxon>Actinomycetota</taxon>
        <taxon>Actinomycetes</taxon>
        <taxon>Mycobacteriales</taxon>
        <taxon>Mycobacteriaceae</taxon>
        <taxon>Mycolicibacterium</taxon>
    </lineage>
</organism>
<accession>A0QXT3</accession>
<dbReference type="SUPFAM" id="SSF55961">
    <property type="entry name" value="Bet v1-like"/>
    <property type="match status" value="1"/>
</dbReference>
<dbReference type="PATRIC" id="fig|246196.19.peg.3376"/>
<protein>
    <recommendedName>
        <fullName evidence="3">Polyketide cyclase / dehydrase and lipid transport</fullName>
    </recommendedName>
</protein>
<name>A0QXT3_MYCS2</name>
<dbReference type="InterPro" id="IPR023393">
    <property type="entry name" value="START-like_dom_sf"/>
</dbReference>
<dbReference type="EMBL" id="CP000480">
    <property type="protein sequence ID" value="ABK74442.1"/>
    <property type="molecule type" value="Genomic_DNA"/>
</dbReference>
<evidence type="ECO:0000313" key="2">
    <source>
        <dbReference type="Proteomes" id="UP000000757"/>
    </source>
</evidence>
<dbReference type="KEGG" id="msm:MSMEG_3417"/>
<evidence type="ECO:0000313" key="1">
    <source>
        <dbReference type="EMBL" id="ABK74442.1"/>
    </source>
</evidence>
<proteinExistence type="predicted"/>
<gene>
    <name evidence="1" type="ordered locus">MSMEG_3417</name>
</gene>
<dbReference type="RefSeq" id="WP_011729049.1">
    <property type="nucleotide sequence ID" value="NC_008596.1"/>
</dbReference>
<dbReference type="PaxDb" id="246196-MSMEI_3338"/>
<dbReference type="AlphaFoldDB" id="A0QXT3"/>
<dbReference type="Proteomes" id="UP000000757">
    <property type="component" value="Chromosome"/>
</dbReference>
<dbReference type="OrthoDB" id="6624781at2"/>
<sequence>MSNDIMTAERIVDAPAATVFGVLADPTAHHAIDGTGWVRESLDSAKLTTVGQIFRMAMYHRNFGGMHYTVANRVEVFDPPIAIAWLPGEDTDDGTLKFGGWSWRYDLESLAPARTRITLTYDWSAVPDAIRQHIGFPPFDPQHLDNSLKHLAGLAEKGSAEVDVSSG</sequence>
<dbReference type="SMR" id="A0QXT3"/>